<comment type="similarity">
    <text evidence="5">Belongs to the PI3/PI4-kinase family.</text>
</comment>
<keyword evidence="2" id="KW-0547">Nucleotide-binding</keyword>
<proteinExistence type="inferred from homology"/>
<dbReference type="CDD" id="cd05165">
    <property type="entry name" value="PI3Kc_I"/>
    <property type="match status" value="1"/>
</dbReference>
<dbReference type="InterPro" id="IPR015433">
    <property type="entry name" value="PI3/4_kinase"/>
</dbReference>
<dbReference type="GeneID" id="106811781"/>
<dbReference type="PROSITE" id="PS51544">
    <property type="entry name" value="PI3K_ABD"/>
    <property type="match status" value="1"/>
</dbReference>
<dbReference type="Gene3D" id="1.25.40.70">
    <property type="entry name" value="Phosphatidylinositol 3-kinase, accessory domain (PIK)"/>
    <property type="match status" value="1"/>
</dbReference>
<dbReference type="InterPro" id="IPR003113">
    <property type="entry name" value="PI3K_ABD"/>
</dbReference>
<feature type="domain" description="PI3K/PI4K catalytic" evidence="6">
    <location>
        <begin position="636"/>
        <end position="918"/>
    </location>
</feature>
<dbReference type="SUPFAM" id="SSF56112">
    <property type="entry name" value="Protein kinase-like (PK-like)"/>
    <property type="match status" value="1"/>
</dbReference>
<dbReference type="PROSITE" id="PS00916">
    <property type="entry name" value="PI3_4_KINASE_2"/>
    <property type="match status" value="1"/>
</dbReference>
<evidence type="ECO:0000259" key="9">
    <source>
        <dbReference type="PROSITE" id="PS51546"/>
    </source>
</evidence>
<dbReference type="InterPro" id="IPR035892">
    <property type="entry name" value="C2_domain_sf"/>
</dbReference>
<feature type="domain" description="PIK helical" evidence="8">
    <location>
        <begin position="377"/>
        <end position="566"/>
    </location>
</feature>
<evidence type="ECO:0000259" key="6">
    <source>
        <dbReference type="PROSITE" id="PS50290"/>
    </source>
</evidence>
<dbReference type="InterPro" id="IPR018936">
    <property type="entry name" value="PI3/4_kinase_CS"/>
</dbReference>
<organism evidence="11 12">
    <name type="scientific">Priapulus caudatus</name>
    <name type="common">Priapulid worm</name>
    <dbReference type="NCBI Taxonomy" id="37621"/>
    <lineage>
        <taxon>Eukaryota</taxon>
        <taxon>Metazoa</taxon>
        <taxon>Ecdysozoa</taxon>
        <taxon>Scalidophora</taxon>
        <taxon>Priapulida</taxon>
        <taxon>Priapulimorpha</taxon>
        <taxon>Priapulimorphida</taxon>
        <taxon>Priapulidae</taxon>
        <taxon>Priapulus</taxon>
    </lineage>
</organism>
<dbReference type="SMART" id="SM00142">
    <property type="entry name" value="PI3K_C2"/>
    <property type="match status" value="1"/>
</dbReference>
<evidence type="ECO:0000313" key="12">
    <source>
        <dbReference type="RefSeq" id="XP_014670984.1"/>
    </source>
</evidence>
<dbReference type="PANTHER" id="PTHR10048:SF118">
    <property type="entry name" value="PI-3 KINASE"/>
    <property type="match status" value="1"/>
</dbReference>
<keyword evidence="1" id="KW-0808">Transferase</keyword>
<name>A0ABM1EFL3_PRICU</name>
<evidence type="ECO:0000256" key="1">
    <source>
        <dbReference type="ARBA" id="ARBA00022679"/>
    </source>
</evidence>
<evidence type="ECO:0000259" key="10">
    <source>
        <dbReference type="PROSITE" id="PS51547"/>
    </source>
</evidence>
<evidence type="ECO:0000256" key="2">
    <source>
        <dbReference type="ARBA" id="ARBA00022741"/>
    </source>
</evidence>
<dbReference type="Pfam" id="PF00613">
    <property type="entry name" value="PI3Ka"/>
    <property type="match status" value="1"/>
</dbReference>
<dbReference type="SMART" id="SM00144">
    <property type="entry name" value="PI3K_rbd"/>
    <property type="match status" value="1"/>
</dbReference>
<dbReference type="Pfam" id="PF00792">
    <property type="entry name" value="PI3K_C2"/>
    <property type="match status" value="1"/>
</dbReference>
<protein>
    <submittedName>
        <fullName evidence="12">Phosphatidylinositol 4,5-bisphosphate 3-kinase catalytic subunit beta isoform-like</fullName>
    </submittedName>
</protein>
<dbReference type="InterPro" id="IPR016024">
    <property type="entry name" value="ARM-type_fold"/>
</dbReference>
<dbReference type="PROSITE" id="PS50290">
    <property type="entry name" value="PI3_4_KINASE_3"/>
    <property type="match status" value="1"/>
</dbReference>
<accession>A0ABM1EFL3</accession>
<feature type="domain" description="C2 PI3K-type" evidence="10">
    <location>
        <begin position="310"/>
        <end position="476"/>
    </location>
</feature>
<dbReference type="SUPFAM" id="SSF54236">
    <property type="entry name" value="Ubiquitin-like"/>
    <property type="match status" value="1"/>
</dbReference>
<dbReference type="InterPro" id="IPR029071">
    <property type="entry name" value="Ubiquitin-like_domsf"/>
</dbReference>
<evidence type="ECO:0000259" key="7">
    <source>
        <dbReference type="PROSITE" id="PS51544"/>
    </source>
</evidence>
<dbReference type="PROSITE" id="PS00915">
    <property type="entry name" value="PI3_4_KINASE_1"/>
    <property type="match status" value="1"/>
</dbReference>
<dbReference type="Gene3D" id="1.10.1070.11">
    <property type="entry name" value="Phosphatidylinositol 3-/4-kinase, catalytic domain"/>
    <property type="match status" value="1"/>
</dbReference>
<keyword evidence="3" id="KW-0418">Kinase</keyword>
<dbReference type="InterPro" id="IPR002420">
    <property type="entry name" value="PI3K-type_C2_dom"/>
</dbReference>
<dbReference type="PANTHER" id="PTHR10048">
    <property type="entry name" value="PHOSPHATIDYLINOSITOL KINASE"/>
    <property type="match status" value="1"/>
</dbReference>
<sequence>MAPAEAHWNMWEHDAIHSGHVCVDCLLPTGIYVKLAIQSDATLGEIKMELWSQARWHPLYIDLQEKSSYIFSCINQQAEHEMLVDETQRLSEVRPFMSVLKVIEHKEAKAERLLNNKIGNIIGKGLHEFDQLHSDEMDDFRWKMRDFCENIARSRTMKDELELLWQQFPAELDDSLPRIVTPIRVQIIFGEAQSTFVFQVDSSSMPRQLIQCAIDKRQKLGERLGDAYSFVLRVSGRREYLVRECELWEYKYIYNKTNSSETPQLVMVEMQSLWGNEEEDIYGIEDIVLKPHPPQNVQREQPPSFCLWDITDKFHITVHQILNLNVQRLEDSDSHTTGSSVQLLAGLYHGRESLCENVYSREVHVFNDSAHFNEDIVFDIEVRHLPRITKLCFAVFEVPTGRDRKKRKMEGTPLAWVNTTVMDYLARLRTGSLVIKMWKYPQDTDQEEYLQPLDYMKALLQAWHPLKPEEAMELLDCNYADMCVRRFAVQSMESISDVQLMHYLLQLVQAVKHECYHENDLVEFLLKRALNNMHIGHHFFWLLRSEMHDPTISVRFGAILEAYCRGNIRHMKSLAKQLEAMKKMEALSNMLKSDDNRQKDVRDVNMKSYLAEKSVHETLSEFVCPLLPSYQLKDLNLDKCKSMDSKMRPLMLVFSNQDLYGDDIKIIFKSGDDLRQDMLTLQLIRLMDQIWKLEGLDFRMIPYGCLTTGKNVGLIEVVQEASTIANIQKEYSGVSGAFQKESLYKWLKKHHPLESSLNKAIETFTSSCAGYCVATYVLGIGDRHSDNIMLCKTGQLFHIDFGHILGNVKRFMYNIIKRERAPFVLTHDFVFVITKGRTKRTTEFTWFQQRCEKAFLILRKHSHLLISLFAMMLSTGLPELRKPEDLNYLQETLCLDRSEEEALQHFKTSFNNALKNSWSTSLNWAAHNLKRNNK</sequence>
<dbReference type="SMART" id="SM00143">
    <property type="entry name" value="PI3K_p85B"/>
    <property type="match status" value="1"/>
</dbReference>
<dbReference type="PROSITE" id="PS51547">
    <property type="entry name" value="C2_PI3K"/>
    <property type="match status" value="1"/>
</dbReference>
<dbReference type="InterPro" id="IPR011009">
    <property type="entry name" value="Kinase-like_dom_sf"/>
</dbReference>
<feature type="domain" description="PI3K-RBD" evidence="9">
    <location>
        <begin position="178"/>
        <end position="269"/>
    </location>
</feature>
<dbReference type="PROSITE" id="PS51546">
    <property type="entry name" value="PI3K_RBD"/>
    <property type="match status" value="1"/>
</dbReference>
<dbReference type="RefSeq" id="XP_014670984.1">
    <property type="nucleotide sequence ID" value="XM_014815498.1"/>
</dbReference>
<evidence type="ECO:0000256" key="5">
    <source>
        <dbReference type="PROSITE-ProRule" id="PRU00880"/>
    </source>
</evidence>
<dbReference type="PROSITE" id="PS51545">
    <property type="entry name" value="PIK_HELICAL"/>
    <property type="match status" value="1"/>
</dbReference>
<dbReference type="SMART" id="SM00146">
    <property type="entry name" value="PI3Kc"/>
    <property type="match status" value="1"/>
</dbReference>
<reference evidence="12" key="1">
    <citation type="submission" date="2025-08" db="UniProtKB">
        <authorList>
            <consortium name="RefSeq"/>
        </authorList>
    </citation>
    <scope>IDENTIFICATION</scope>
</reference>
<keyword evidence="4" id="KW-0067">ATP-binding</keyword>
<dbReference type="SMART" id="SM00145">
    <property type="entry name" value="PI3Ka"/>
    <property type="match status" value="1"/>
</dbReference>
<dbReference type="Gene3D" id="3.30.1010.10">
    <property type="entry name" value="Phosphatidylinositol 3-kinase Catalytic Subunit, Chain A, domain 4"/>
    <property type="match status" value="1"/>
</dbReference>
<dbReference type="InterPro" id="IPR000341">
    <property type="entry name" value="PI3K_Ras-bd_dom"/>
</dbReference>
<evidence type="ECO:0000313" key="11">
    <source>
        <dbReference type="Proteomes" id="UP000695022"/>
    </source>
</evidence>
<dbReference type="InterPro" id="IPR036940">
    <property type="entry name" value="PI3/4_kinase_cat_sf"/>
</dbReference>
<dbReference type="Pfam" id="PF02192">
    <property type="entry name" value="PI3K_p85B"/>
    <property type="match status" value="1"/>
</dbReference>
<keyword evidence="11" id="KW-1185">Reference proteome</keyword>
<dbReference type="Pfam" id="PF00454">
    <property type="entry name" value="PI3_PI4_kinase"/>
    <property type="match status" value="1"/>
</dbReference>
<dbReference type="SUPFAM" id="SSF48371">
    <property type="entry name" value="ARM repeat"/>
    <property type="match status" value="1"/>
</dbReference>
<gene>
    <name evidence="12" type="primary">LOC106811781</name>
</gene>
<evidence type="ECO:0000259" key="8">
    <source>
        <dbReference type="PROSITE" id="PS51545"/>
    </source>
</evidence>
<dbReference type="InterPro" id="IPR042236">
    <property type="entry name" value="PI3K_accessory_sf"/>
</dbReference>
<dbReference type="Proteomes" id="UP000695022">
    <property type="component" value="Unplaced"/>
</dbReference>
<dbReference type="Gene3D" id="3.10.20.770">
    <property type="match status" value="1"/>
</dbReference>
<dbReference type="Gene3D" id="2.60.40.150">
    <property type="entry name" value="C2 domain"/>
    <property type="match status" value="1"/>
</dbReference>
<dbReference type="InterPro" id="IPR001263">
    <property type="entry name" value="PI3K_accessory_dom"/>
</dbReference>
<dbReference type="InterPro" id="IPR000403">
    <property type="entry name" value="PI3/4_kinase_cat_dom"/>
</dbReference>
<dbReference type="SUPFAM" id="SSF49562">
    <property type="entry name" value="C2 domain (Calcium/lipid-binding domain, CaLB)"/>
    <property type="match status" value="1"/>
</dbReference>
<evidence type="ECO:0000256" key="3">
    <source>
        <dbReference type="ARBA" id="ARBA00022777"/>
    </source>
</evidence>
<feature type="domain" description="PI3K-ABD" evidence="7">
    <location>
        <begin position="17"/>
        <end position="106"/>
    </location>
</feature>
<evidence type="ECO:0000256" key="4">
    <source>
        <dbReference type="ARBA" id="ARBA00022840"/>
    </source>
</evidence>
<dbReference type="Pfam" id="PF00794">
    <property type="entry name" value="PI3K_rbd"/>
    <property type="match status" value="1"/>
</dbReference>